<feature type="domain" description="Amidohydrolase-related" evidence="2">
    <location>
        <begin position="261"/>
        <end position="415"/>
    </location>
</feature>
<dbReference type="GO" id="GO:0016810">
    <property type="term" value="F:hydrolase activity, acting on carbon-nitrogen (but not peptide) bonds"/>
    <property type="evidence" value="ECO:0007669"/>
    <property type="project" value="InterPro"/>
</dbReference>
<dbReference type="SUPFAM" id="SSF51556">
    <property type="entry name" value="Metallo-dependent hydrolases"/>
    <property type="match status" value="1"/>
</dbReference>
<dbReference type="OrthoDB" id="3642749at2759"/>
<evidence type="ECO:0000259" key="2">
    <source>
        <dbReference type="Pfam" id="PF01979"/>
    </source>
</evidence>
<organism evidence="3 4">
    <name type="scientific">Pseudocercospora musae</name>
    <dbReference type="NCBI Taxonomy" id="113226"/>
    <lineage>
        <taxon>Eukaryota</taxon>
        <taxon>Fungi</taxon>
        <taxon>Dikarya</taxon>
        <taxon>Ascomycota</taxon>
        <taxon>Pezizomycotina</taxon>
        <taxon>Dothideomycetes</taxon>
        <taxon>Dothideomycetidae</taxon>
        <taxon>Mycosphaerellales</taxon>
        <taxon>Mycosphaerellaceae</taxon>
        <taxon>Pseudocercospora</taxon>
    </lineage>
</organism>
<dbReference type="Pfam" id="PF01979">
    <property type="entry name" value="Amidohydro_1"/>
    <property type="match status" value="1"/>
</dbReference>
<dbReference type="SUPFAM" id="SSF51338">
    <property type="entry name" value="Composite domain of metallo-dependent hydrolases"/>
    <property type="match status" value="1"/>
</dbReference>
<evidence type="ECO:0000313" key="3">
    <source>
        <dbReference type="EMBL" id="KXT02613.1"/>
    </source>
</evidence>
<name>A0A139HJN0_9PEZI</name>
<gene>
    <name evidence="3" type="ORF">AC579_1991</name>
</gene>
<dbReference type="InterPro" id="IPR050287">
    <property type="entry name" value="MTA/SAH_deaminase"/>
</dbReference>
<protein>
    <recommendedName>
        <fullName evidence="2">Amidohydrolase-related domain-containing protein</fullName>
    </recommendedName>
</protein>
<dbReference type="InterPro" id="IPR006680">
    <property type="entry name" value="Amidohydro-rel"/>
</dbReference>
<reference evidence="3 4" key="1">
    <citation type="submission" date="2015-07" db="EMBL/GenBank/DDBJ databases">
        <title>Comparative genomics of the Sigatoka disease complex on banana suggests a link between parallel evolutionary changes in Pseudocercospora fijiensis and Pseudocercospora eumusae and increased virulence on the banana host.</title>
        <authorList>
            <person name="Chang T.-C."/>
            <person name="Salvucci A."/>
            <person name="Crous P.W."/>
            <person name="Stergiopoulos I."/>
        </authorList>
    </citation>
    <scope>NUCLEOTIDE SEQUENCE [LARGE SCALE GENOMIC DNA]</scope>
    <source>
        <strain evidence="3 4">CBS 116634</strain>
    </source>
</reference>
<dbReference type="EMBL" id="LFZO01000621">
    <property type="protein sequence ID" value="KXT02613.1"/>
    <property type="molecule type" value="Genomic_DNA"/>
</dbReference>
<dbReference type="AlphaFoldDB" id="A0A139HJN0"/>
<dbReference type="InterPro" id="IPR032466">
    <property type="entry name" value="Metal_Hydrolase"/>
</dbReference>
<dbReference type="STRING" id="113226.A0A139HJN0"/>
<dbReference type="Proteomes" id="UP000073492">
    <property type="component" value="Unassembled WGS sequence"/>
</dbReference>
<dbReference type="InterPro" id="IPR011059">
    <property type="entry name" value="Metal-dep_hydrolase_composite"/>
</dbReference>
<evidence type="ECO:0000313" key="4">
    <source>
        <dbReference type="Proteomes" id="UP000073492"/>
    </source>
</evidence>
<dbReference type="PANTHER" id="PTHR43794">
    <property type="entry name" value="AMINOHYDROLASE SSNA-RELATED"/>
    <property type="match status" value="1"/>
</dbReference>
<evidence type="ECO:0000256" key="1">
    <source>
        <dbReference type="ARBA" id="ARBA00022801"/>
    </source>
</evidence>
<dbReference type="Gene3D" id="2.30.40.10">
    <property type="entry name" value="Urease, subunit C, domain 1"/>
    <property type="match status" value="1"/>
</dbReference>
<proteinExistence type="predicted"/>
<sequence length="488" mass="52626">MLPRISRSLFGPLPHVIASCVVTWHASRDETILRGIVVSPSGPLRDGYVHIRHGKIIGVGKQYGFDADRCGVATIIDCGTSVISPGLINAHEHIEYSLICPLPHTSQSYGARHEWRMGFNHKPPIEPKVIPGSEHDATVWGELRHLFSGTTSIVGEGYTPGLTRNLDRVYGFEEDLHGSADSMENFPLDDRAGILRLGDCDYGPNAVTQGATDGLHRYIAHVGEGVSAEALNEFRCLSSRTFDTTARADGSGVSVDIVAPNLVMVQANSLTKEDFDLVASRGAMVVWSPRSNIALYGSTLNVTYLLELGINVALGTDWLPTGSATMSREAHCGAAAMKSMHNTTIEAKVLWQMMTINAARVTGFEDQIGSLEVDKLADLAVWSGGGGDEEEVDVYSQAIFSPPESLELVMRGGQIMLAGSTLHPILPADECERVFFGAAEKFVCVKRELNTSFAAFRSALQEKYPTGLPPVILPGVPLNEPSCDPVLG</sequence>
<comment type="caution">
    <text evidence="3">The sequence shown here is derived from an EMBL/GenBank/DDBJ whole genome shotgun (WGS) entry which is preliminary data.</text>
</comment>
<dbReference type="PROSITE" id="PS51257">
    <property type="entry name" value="PROKAR_LIPOPROTEIN"/>
    <property type="match status" value="1"/>
</dbReference>
<keyword evidence="1" id="KW-0378">Hydrolase</keyword>
<dbReference type="Gene3D" id="3.20.20.140">
    <property type="entry name" value="Metal-dependent hydrolases"/>
    <property type="match status" value="1"/>
</dbReference>
<keyword evidence="4" id="KW-1185">Reference proteome</keyword>
<dbReference type="PANTHER" id="PTHR43794:SF11">
    <property type="entry name" value="AMIDOHYDROLASE-RELATED DOMAIN-CONTAINING PROTEIN"/>
    <property type="match status" value="1"/>
</dbReference>
<accession>A0A139HJN0</accession>